<keyword evidence="3" id="KW-1185">Reference proteome</keyword>
<feature type="domain" description="SLH" evidence="1">
    <location>
        <begin position="1"/>
        <end position="47"/>
    </location>
</feature>
<protein>
    <submittedName>
        <fullName evidence="2">S-layer homology domain-containing protein</fullName>
    </submittedName>
</protein>
<dbReference type="AlphaFoldDB" id="A0A4S4BFS4"/>
<dbReference type="PROSITE" id="PS51272">
    <property type="entry name" value="SLH"/>
    <property type="match status" value="1"/>
</dbReference>
<dbReference type="InterPro" id="IPR001119">
    <property type="entry name" value="SLH_dom"/>
</dbReference>
<reference evidence="2 3" key="1">
    <citation type="submission" date="2019-04" db="EMBL/GenBank/DDBJ databases">
        <title>Cohnella sp. nov. isolated from preserved vegetables.</title>
        <authorList>
            <person name="Lin S.-Y."/>
            <person name="Hung M.-H."/>
            <person name="Young C.-C."/>
        </authorList>
    </citation>
    <scope>NUCLEOTIDE SEQUENCE [LARGE SCALE GENOMIC DNA]</scope>
    <source>
        <strain evidence="2 3">CC-MHH1044</strain>
    </source>
</reference>
<evidence type="ECO:0000313" key="3">
    <source>
        <dbReference type="Proteomes" id="UP000310636"/>
    </source>
</evidence>
<gene>
    <name evidence="2" type="ORF">E6C55_30195</name>
</gene>
<organism evidence="2 3">
    <name type="scientific">Cohnella fermenti</name>
    <dbReference type="NCBI Taxonomy" id="2565925"/>
    <lineage>
        <taxon>Bacteria</taxon>
        <taxon>Bacillati</taxon>
        <taxon>Bacillota</taxon>
        <taxon>Bacilli</taxon>
        <taxon>Bacillales</taxon>
        <taxon>Paenibacillaceae</taxon>
        <taxon>Cohnella</taxon>
    </lineage>
</organism>
<sequence>MVNIAAKCIMRGYADGTFRPNQTLTRVEAVTLINKLLCFRRRRNLTRFCRILLSNPAVKKREKSGL</sequence>
<evidence type="ECO:0000313" key="2">
    <source>
        <dbReference type="EMBL" id="THF73220.1"/>
    </source>
</evidence>
<comment type="caution">
    <text evidence="2">The sequence shown here is derived from an EMBL/GenBank/DDBJ whole genome shotgun (WGS) entry which is preliminary data.</text>
</comment>
<dbReference type="EMBL" id="SSOB01000060">
    <property type="protein sequence ID" value="THF73220.1"/>
    <property type="molecule type" value="Genomic_DNA"/>
</dbReference>
<dbReference type="RefSeq" id="WP_136373562.1">
    <property type="nucleotide sequence ID" value="NZ_SSOB01000060.1"/>
</dbReference>
<accession>A0A4S4BFS4</accession>
<dbReference type="Proteomes" id="UP000310636">
    <property type="component" value="Unassembled WGS sequence"/>
</dbReference>
<evidence type="ECO:0000259" key="1">
    <source>
        <dbReference type="PROSITE" id="PS51272"/>
    </source>
</evidence>
<dbReference type="OrthoDB" id="5845122at2"/>
<name>A0A4S4BFS4_9BACL</name>
<proteinExistence type="predicted"/>
<dbReference type="Pfam" id="PF00395">
    <property type="entry name" value="SLH"/>
    <property type="match status" value="1"/>
</dbReference>